<dbReference type="EMBL" id="JADCNM010000006">
    <property type="protein sequence ID" value="KAG0478348.1"/>
    <property type="molecule type" value="Genomic_DNA"/>
</dbReference>
<comment type="caution">
    <text evidence="2">The sequence shown here is derived from an EMBL/GenBank/DDBJ whole genome shotgun (WGS) entry which is preliminary data.</text>
</comment>
<accession>A0A835QUY2</accession>
<dbReference type="SUPFAM" id="SSF48371">
    <property type="entry name" value="ARM repeat"/>
    <property type="match status" value="1"/>
</dbReference>
<evidence type="ECO:0000313" key="2">
    <source>
        <dbReference type="EMBL" id="KAG0478348.1"/>
    </source>
</evidence>
<protein>
    <submittedName>
        <fullName evidence="2">Uncharacterized protein</fullName>
    </submittedName>
</protein>
<reference evidence="2 3" key="1">
    <citation type="journal article" date="2020" name="Nat. Food">
        <title>A phased Vanilla planifolia genome enables genetic improvement of flavour and production.</title>
        <authorList>
            <person name="Hasing T."/>
            <person name="Tang H."/>
            <person name="Brym M."/>
            <person name="Khazi F."/>
            <person name="Huang T."/>
            <person name="Chambers A.H."/>
        </authorList>
    </citation>
    <scope>NUCLEOTIDE SEQUENCE [LARGE SCALE GENOMIC DNA]</scope>
    <source>
        <tissue evidence="2">Leaf</tissue>
    </source>
</reference>
<dbReference type="InterPro" id="IPR016024">
    <property type="entry name" value="ARM-type_fold"/>
</dbReference>
<name>A0A835QUY2_VANPL</name>
<sequence length="921" mass="103775">MGVMSRRVMPACGSLCCFCPSLRARSRQPVKRYKKLISDVFPRSKDAQPNERMMAKLCEYTSKNPLRIPKITVNLEQRLYKELRVERYYLAKVVPCIYSKLLASCKAQMPLLATSMLSIICTLLDQTRDDDMRILGCLTLVDFVNNQVDGTYMFNLEESRSEKGLRLRSATLQALSSMVRFMGDHSHISVEFDKIVSVTLENYEVHVGFENGKPNLQSMQHQDSRTHALITKKPHHFSLFRDSSKKIPSSIVNNNAEFAAPRDIFMSPSYWSKTCLQNMTLLAKEATTMRRVLEPIFRHFDEGNYWSPDNGIACSVLSFVQALMESSGQSAQLILSVVKHLEHRNVAKNMEMQVKITAIISKLARQTQIQASSAIVSAVCELMKHLRKCFQSSLEESNNDLETSKWNSLLHFALEDCLVDLTNKAFAEGLFHQILLAMAHPDHETRIGSHRLFSVVLSPSNVYPWSVPLLSVIQGGYDQKRTLLVALSGFASSDTLLEKLGNKNHSQEDLSGEGNLKSYDDSEATIVVDQHEELASMRLSGHQMLLLLSSFWVQASFLDNTPANYEAMAQTYRLALLFSRTKSSSHVALVRSMQLAFSLKRLSRDIENHMQPSLRRSVHTLACFMLIISAKYGDLPDLVSSIKAHLAGEMVDPYLHLVEDSRLLTTFVNHPVRNITFGSEEDNSAASRFLESMKGDDNQLREVVLAHLLKKYENLTEQELMSIKEQLLQDFSPDVFPLGPPNFMDTSSVCYPFDQKENETFDEVGAPAVPVDGYPLTEPCKSHSDDKMSYYKNLVDILHVNQLMESVRETAQQVDIQPVSNSTVPYEEMKSQCEALVMGKQQKMSVLLSFKNRHEGSVAGSLNDNNNHLSAKLMNILNFPETNHESSSNNMMSTNTTPSAELPLRLPPSSPFDKFLKAAGC</sequence>
<evidence type="ECO:0000256" key="1">
    <source>
        <dbReference type="SAM" id="MobiDB-lite"/>
    </source>
</evidence>
<proteinExistence type="predicted"/>
<dbReference type="PANTHER" id="PTHR46087">
    <property type="entry name" value="PUTATIVE, EXPRESSED-RELATED"/>
    <property type="match status" value="1"/>
</dbReference>
<dbReference type="InterPro" id="IPR055296">
    <property type="entry name" value="SRL2-like"/>
</dbReference>
<feature type="region of interest" description="Disordered" evidence="1">
    <location>
        <begin position="882"/>
        <end position="908"/>
    </location>
</feature>
<dbReference type="Proteomes" id="UP000639772">
    <property type="component" value="Chromosome 6"/>
</dbReference>
<evidence type="ECO:0000313" key="3">
    <source>
        <dbReference type="Proteomes" id="UP000639772"/>
    </source>
</evidence>
<dbReference type="PANTHER" id="PTHR46087:SF1">
    <property type="entry name" value="ARM REPEAT SUPERFAMILY PROTEIN"/>
    <property type="match status" value="1"/>
</dbReference>
<dbReference type="OrthoDB" id="19232at2759"/>
<dbReference type="AlphaFoldDB" id="A0A835QUY2"/>
<dbReference type="InterPro" id="IPR049152">
    <property type="entry name" value="EFR3-like_ARM"/>
</dbReference>
<feature type="compositionally biased region" description="Low complexity" evidence="1">
    <location>
        <begin position="885"/>
        <end position="897"/>
    </location>
</feature>
<organism evidence="2 3">
    <name type="scientific">Vanilla planifolia</name>
    <name type="common">Vanilla</name>
    <dbReference type="NCBI Taxonomy" id="51239"/>
    <lineage>
        <taxon>Eukaryota</taxon>
        <taxon>Viridiplantae</taxon>
        <taxon>Streptophyta</taxon>
        <taxon>Embryophyta</taxon>
        <taxon>Tracheophyta</taxon>
        <taxon>Spermatophyta</taxon>
        <taxon>Magnoliopsida</taxon>
        <taxon>Liliopsida</taxon>
        <taxon>Asparagales</taxon>
        <taxon>Orchidaceae</taxon>
        <taxon>Vanilloideae</taxon>
        <taxon>Vanilleae</taxon>
        <taxon>Vanilla</taxon>
    </lineage>
</organism>
<dbReference type="Pfam" id="PF21052">
    <property type="entry name" value="EFR3_ARM"/>
    <property type="match status" value="1"/>
</dbReference>
<gene>
    <name evidence="2" type="ORF">HPP92_013067</name>
</gene>